<dbReference type="InterPro" id="IPR025205">
    <property type="entry name" value="PilX/PilW_C"/>
</dbReference>
<dbReference type="RefSeq" id="WP_083380657.1">
    <property type="nucleotide sequence ID" value="NZ_FQXA01000004.1"/>
</dbReference>
<feature type="domain" description="PilX/PilW C-terminal" evidence="1">
    <location>
        <begin position="103"/>
        <end position="163"/>
    </location>
</feature>
<reference evidence="3 4" key="1">
    <citation type="submission" date="2016-11" db="EMBL/GenBank/DDBJ databases">
        <authorList>
            <person name="Jaros S."/>
            <person name="Januszkiewicz K."/>
            <person name="Wedrychowicz H."/>
        </authorList>
    </citation>
    <scope>NUCLEOTIDE SEQUENCE [LARGE SCALE GENOMIC DNA]</scope>
    <source>
        <strain evidence="3 4">DSM 18231</strain>
    </source>
</reference>
<evidence type="ECO:0000259" key="1">
    <source>
        <dbReference type="Pfam" id="PF13681"/>
    </source>
</evidence>
<dbReference type="Pfam" id="PF14341">
    <property type="entry name" value="PilX_N"/>
    <property type="match status" value="1"/>
</dbReference>
<accession>A0A1M5QGG2</accession>
<gene>
    <name evidence="3" type="ORF">SAMN02744645_2616</name>
</gene>
<dbReference type="Pfam" id="PF13681">
    <property type="entry name" value="PilX"/>
    <property type="match status" value="1"/>
</dbReference>
<sequence>MRVSKSQRGSALLVSLVFLLLLTMIGISSIQDSILQERMAGNNRDREVAFQAAEAGLRTAERYLQGAVVGPFETNASGLFTAGSVSVPDWAMSSSTNWLALPADTLAGVDSQPQYIIEEVTQTGMFGLGADEPEESISFYRVTSRGYGASPDARVVLQSTYRR</sequence>
<evidence type="ECO:0000313" key="3">
    <source>
        <dbReference type="EMBL" id="SHH13152.1"/>
    </source>
</evidence>
<evidence type="ECO:0000259" key="2">
    <source>
        <dbReference type="Pfam" id="PF14341"/>
    </source>
</evidence>
<organism evidence="3 4">
    <name type="scientific">Stutzerimonas xanthomarina DSM 18231</name>
    <dbReference type="NCBI Taxonomy" id="1403346"/>
    <lineage>
        <taxon>Bacteria</taxon>
        <taxon>Pseudomonadati</taxon>
        <taxon>Pseudomonadota</taxon>
        <taxon>Gammaproteobacteria</taxon>
        <taxon>Pseudomonadales</taxon>
        <taxon>Pseudomonadaceae</taxon>
        <taxon>Stutzerimonas</taxon>
    </lineage>
</organism>
<evidence type="ECO:0000313" key="4">
    <source>
        <dbReference type="Proteomes" id="UP000184000"/>
    </source>
</evidence>
<dbReference type="InterPro" id="IPR025746">
    <property type="entry name" value="PilX_N_dom"/>
</dbReference>
<dbReference type="GeneID" id="98636966"/>
<protein>
    <submittedName>
        <fullName evidence="3">Type IV pilus assembly protein PilX</fullName>
    </submittedName>
</protein>
<dbReference type="EMBL" id="FQXA01000004">
    <property type="protein sequence ID" value="SHH13152.1"/>
    <property type="molecule type" value="Genomic_DNA"/>
</dbReference>
<dbReference type="AlphaFoldDB" id="A0A1M5QGG2"/>
<feature type="domain" description="Type 4 fimbrial biogenesis protein PilX N-terminal" evidence="2">
    <location>
        <begin position="8"/>
        <end position="58"/>
    </location>
</feature>
<name>A0A1M5QGG2_9GAMM</name>
<dbReference type="Proteomes" id="UP000184000">
    <property type="component" value="Unassembled WGS sequence"/>
</dbReference>
<proteinExistence type="predicted"/>